<dbReference type="EMBL" id="GL377305">
    <property type="protein sequence ID" value="EFI98027.1"/>
    <property type="molecule type" value="Genomic_DNA"/>
</dbReference>
<dbReference type="InParanoid" id="D8Q200"/>
<feature type="compositionally biased region" description="Basic and acidic residues" evidence="1">
    <location>
        <begin position="323"/>
        <end position="333"/>
    </location>
</feature>
<dbReference type="Proteomes" id="UP000007431">
    <property type="component" value="Unassembled WGS sequence"/>
</dbReference>
<evidence type="ECO:0000313" key="3">
    <source>
        <dbReference type="Proteomes" id="UP000007431"/>
    </source>
</evidence>
<evidence type="ECO:0000313" key="2">
    <source>
        <dbReference type="EMBL" id="EFI98027.1"/>
    </source>
</evidence>
<dbReference type="KEGG" id="scm:SCHCO_01088652"/>
<dbReference type="GeneID" id="9592866"/>
<organism evidence="3">
    <name type="scientific">Schizophyllum commune (strain H4-8 / FGSC 9210)</name>
    <name type="common">Split gill fungus</name>
    <dbReference type="NCBI Taxonomy" id="578458"/>
    <lineage>
        <taxon>Eukaryota</taxon>
        <taxon>Fungi</taxon>
        <taxon>Dikarya</taxon>
        <taxon>Basidiomycota</taxon>
        <taxon>Agaricomycotina</taxon>
        <taxon>Agaricomycetes</taxon>
        <taxon>Agaricomycetidae</taxon>
        <taxon>Agaricales</taxon>
        <taxon>Schizophyllaceae</taxon>
        <taxon>Schizophyllum</taxon>
    </lineage>
</organism>
<reference evidence="2 3" key="1">
    <citation type="journal article" date="2010" name="Nat. Biotechnol.">
        <title>Genome sequence of the model mushroom Schizophyllum commune.</title>
        <authorList>
            <person name="Ohm R.A."/>
            <person name="de Jong J.F."/>
            <person name="Lugones L.G."/>
            <person name="Aerts A."/>
            <person name="Kothe E."/>
            <person name="Stajich J.E."/>
            <person name="de Vries R.P."/>
            <person name="Record E."/>
            <person name="Levasseur A."/>
            <person name="Baker S.E."/>
            <person name="Bartholomew K.A."/>
            <person name="Coutinho P.M."/>
            <person name="Erdmann S."/>
            <person name="Fowler T.J."/>
            <person name="Gathman A.C."/>
            <person name="Lombard V."/>
            <person name="Henrissat B."/>
            <person name="Knabe N."/>
            <person name="Kuees U."/>
            <person name="Lilly W.W."/>
            <person name="Lindquist E."/>
            <person name="Lucas S."/>
            <person name="Magnuson J.K."/>
            <person name="Piumi F."/>
            <person name="Raudaskoski M."/>
            <person name="Salamov A."/>
            <person name="Schmutz J."/>
            <person name="Schwarze F.W.M.R."/>
            <person name="vanKuyk P.A."/>
            <person name="Horton J.S."/>
            <person name="Grigoriev I.V."/>
            <person name="Woesten H.A.B."/>
        </authorList>
    </citation>
    <scope>NUCLEOTIDE SEQUENCE [LARGE SCALE GENOMIC DNA]</scope>
    <source>
        <strain evidence="3">H4-8 / FGSC 9210</strain>
    </source>
</reference>
<feature type="non-terminal residue" evidence="2">
    <location>
        <position position="349"/>
    </location>
</feature>
<accession>D8Q200</accession>
<protein>
    <submittedName>
        <fullName evidence="2">Uncharacterized protein</fullName>
    </submittedName>
</protein>
<evidence type="ECO:0000256" key="1">
    <source>
        <dbReference type="SAM" id="MobiDB-lite"/>
    </source>
</evidence>
<feature type="compositionally biased region" description="Polar residues" evidence="1">
    <location>
        <begin position="338"/>
        <end position="349"/>
    </location>
</feature>
<proteinExistence type="predicted"/>
<feature type="region of interest" description="Disordered" evidence="1">
    <location>
        <begin position="323"/>
        <end position="349"/>
    </location>
</feature>
<keyword evidence="3" id="KW-1185">Reference proteome</keyword>
<sequence>MAEILSDPSPPHAGIWAPSNRPNFDARRRRPRHARGRLATSPWRVERHTPMARPYPTRRHDTTSRQRRGHVPHTGPEFWDVLHRGWKRADDTLLYEQLKACRMEIGLDLAEVDFSCLSPSSSRGLGPVTRHPQPRVPSAHPLLLFSKSAERVVSDAERLERAGAHRARKGLPHPSPALRRPGSGLPSPKRDRRKIVRAPGALIPPNLPTFARIQHLPPIPSSSSLSLPRPLSALLTVALPTGFPALLGMSTIWTTLSPSRHASTHFERAPSIDTKRIFAMLTHPHNVAGSLVVSGAFGINGKPPGPRRQDCISGGVVIQAGGEREGDGLDDLRPYTPHQATGQRQRGAV</sequence>
<dbReference type="AlphaFoldDB" id="D8Q200"/>
<dbReference type="RefSeq" id="XP_003032930.1">
    <property type="nucleotide sequence ID" value="XM_003032884.1"/>
</dbReference>
<feature type="region of interest" description="Disordered" evidence="1">
    <location>
        <begin position="163"/>
        <end position="192"/>
    </location>
</feature>
<name>D8Q200_SCHCM</name>
<dbReference type="HOGENOM" id="CLU_794906_0_0_1"/>
<dbReference type="VEuPathDB" id="FungiDB:SCHCODRAFT_01088652"/>
<feature type="compositionally biased region" description="Basic residues" evidence="1">
    <location>
        <begin position="27"/>
        <end position="36"/>
    </location>
</feature>
<feature type="region of interest" description="Disordered" evidence="1">
    <location>
        <begin position="1"/>
        <end position="72"/>
    </location>
</feature>
<gene>
    <name evidence="2" type="ORF">SCHCODRAFT_108427</name>
</gene>